<keyword evidence="2" id="KW-0762">Sugar transport</keyword>
<evidence type="ECO:0000256" key="1">
    <source>
        <dbReference type="SAM" id="SignalP"/>
    </source>
</evidence>
<feature type="chain" id="PRO_5038722204" evidence="1">
    <location>
        <begin position="26"/>
        <end position="436"/>
    </location>
</feature>
<gene>
    <name evidence="2" type="ORF">HD593_011069</name>
</gene>
<organism evidence="2 3">
    <name type="scientific">Nonomuraea rubra</name>
    <dbReference type="NCBI Taxonomy" id="46180"/>
    <lineage>
        <taxon>Bacteria</taxon>
        <taxon>Bacillati</taxon>
        <taxon>Actinomycetota</taxon>
        <taxon>Actinomycetes</taxon>
        <taxon>Streptosporangiales</taxon>
        <taxon>Streptosporangiaceae</taxon>
        <taxon>Nonomuraea</taxon>
    </lineage>
</organism>
<dbReference type="Proteomes" id="UP000565579">
    <property type="component" value="Unassembled WGS sequence"/>
</dbReference>
<comment type="caution">
    <text evidence="2">The sequence shown here is derived from an EMBL/GenBank/DDBJ whole genome shotgun (WGS) entry which is preliminary data.</text>
</comment>
<evidence type="ECO:0000313" key="3">
    <source>
        <dbReference type="Proteomes" id="UP000565579"/>
    </source>
</evidence>
<evidence type="ECO:0000313" key="2">
    <source>
        <dbReference type="EMBL" id="MBB6556274.1"/>
    </source>
</evidence>
<dbReference type="SUPFAM" id="SSF53850">
    <property type="entry name" value="Periplasmic binding protein-like II"/>
    <property type="match status" value="1"/>
</dbReference>
<name>A0A7X0U657_9ACTN</name>
<keyword evidence="3" id="KW-1185">Reference proteome</keyword>
<dbReference type="Pfam" id="PF01547">
    <property type="entry name" value="SBP_bac_1"/>
    <property type="match status" value="1"/>
</dbReference>
<keyword evidence="2" id="KW-0813">Transport</keyword>
<accession>A0A7X0U657</accession>
<dbReference type="AlphaFoldDB" id="A0A7X0U657"/>
<sequence length="436" mass="45706">MRRAQRSMSAALAGCLTAMALSACGGEPPSGTETAGGPLTVWFPGNAEAEMKLVNETIVPAFEKASGTDVEITYVDWEEMSPKLNAAFAAGTAPDVIGHGVAATADLAANDRVEDLTPYVAKLPASDREDLKSALDGGVVGGKQYIAPLIMTLRMLVYSGADFKEAGLDPDAPPKTWAEVRAAAEKLTKREGGMITRAGLIMPSNPISIQQSYATLLWSHGGDFLTPDGKKSALTSPEAVAALEYLTGLYQGAQAVDNTLGTEWGGSPHAQQPIVTGEASMQLSSSGDIKKYQDAGPDRDLRLIPPPAVEGHEARSFGGAANGLMINKDSVQKDQAWAFITHMLQPETSVAYAEALGVLPARASAVDSAYVSKNPELKKAVESLPAAKGNPNVVGWVQMRHAMGQSLERALHGKTPPAEALKQAAAEMDKIIASSS</sequence>
<protein>
    <submittedName>
        <fullName evidence="2">Multiple sugar transport system substrate-binding protein</fullName>
    </submittedName>
</protein>
<keyword evidence="1" id="KW-0732">Signal</keyword>
<proteinExistence type="predicted"/>
<dbReference type="PANTHER" id="PTHR43649">
    <property type="entry name" value="ARABINOSE-BINDING PROTEIN-RELATED"/>
    <property type="match status" value="1"/>
</dbReference>
<dbReference type="RefSeq" id="WP_185110745.1">
    <property type="nucleotide sequence ID" value="NZ_JACHMI010000001.1"/>
</dbReference>
<dbReference type="InterPro" id="IPR006059">
    <property type="entry name" value="SBP"/>
</dbReference>
<dbReference type="PANTHER" id="PTHR43649:SF12">
    <property type="entry name" value="DIACETYLCHITOBIOSE BINDING PROTEIN DASA"/>
    <property type="match status" value="1"/>
</dbReference>
<dbReference type="Gene3D" id="3.40.190.10">
    <property type="entry name" value="Periplasmic binding protein-like II"/>
    <property type="match status" value="2"/>
</dbReference>
<dbReference type="EMBL" id="JACHMI010000001">
    <property type="protein sequence ID" value="MBB6556274.1"/>
    <property type="molecule type" value="Genomic_DNA"/>
</dbReference>
<feature type="signal peptide" evidence="1">
    <location>
        <begin position="1"/>
        <end position="25"/>
    </location>
</feature>
<dbReference type="PROSITE" id="PS51257">
    <property type="entry name" value="PROKAR_LIPOPROTEIN"/>
    <property type="match status" value="1"/>
</dbReference>
<dbReference type="InterPro" id="IPR050490">
    <property type="entry name" value="Bact_solute-bd_prot1"/>
</dbReference>
<reference evidence="2 3" key="1">
    <citation type="submission" date="2020-08" db="EMBL/GenBank/DDBJ databases">
        <title>Sequencing the genomes of 1000 actinobacteria strains.</title>
        <authorList>
            <person name="Klenk H.-P."/>
        </authorList>
    </citation>
    <scope>NUCLEOTIDE SEQUENCE [LARGE SCALE GENOMIC DNA]</scope>
    <source>
        <strain evidence="2 3">DSM 43768</strain>
    </source>
</reference>
<dbReference type="CDD" id="cd14748">
    <property type="entry name" value="PBP2_UgpB"/>
    <property type="match status" value="1"/>
</dbReference>